<feature type="compositionally biased region" description="Polar residues" evidence="9">
    <location>
        <begin position="416"/>
        <end position="440"/>
    </location>
</feature>
<keyword evidence="4" id="KW-0336">GPI-anchor</keyword>
<reference evidence="12" key="1">
    <citation type="submission" date="2011-08" db="EMBL/GenBank/DDBJ databases">
        <title>Alternative modes of VSG evolution in African trypanosomes.</title>
        <authorList>
            <person name="Jackson A.P."/>
            <person name="Hertz-Fowler C."/>
            <person name="Berriman M."/>
        </authorList>
    </citation>
    <scope>NUCLEOTIDE SEQUENCE</scope>
    <source>
        <strain evidence="12">IL3000</strain>
    </source>
</reference>
<dbReference type="EMBL" id="HE578912">
    <property type="protein sequence ID" value="CCD21840.1"/>
    <property type="molecule type" value="Genomic_DNA"/>
</dbReference>
<dbReference type="AlphaFoldDB" id="G0W2V3"/>
<evidence type="ECO:0000256" key="3">
    <source>
        <dbReference type="ARBA" id="ARBA00022475"/>
    </source>
</evidence>
<evidence type="ECO:0000256" key="9">
    <source>
        <dbReference type="SAM" id="MobiDB-lite"/>
    </source>
</evidence>
<keyword evidence="3" id="KW-1003">Cell membrane</keyword>
<comment type="function">
    <text evidence="1">VSG forms a coat on the surface of the parasite. The trypanosome evades the immune response of the host by expressing a series of antigenically distinct VSGs from an estimated 1000 VSG genes.</text>
</comment>
<evidence type="ECO:0000256" key="2">
    <source>
        <dbReference type="ARBA" id="ARBA00004609"/>
    </source>
</evidence>
<proteinExistence type="predicted"/>
<evidence type="ECO:0000313" key="12">
    <source>
        <dbReference type="EMBL" id="CCD21840.1"/>
    </source>
</evidence>
<evidence type="ECO:0000256" key="1">
    <source>
        <dbReference type="ARBA" id="ARBA00002523"/>
    </source>
</evidence>
<dbReference type="GO" id="GO:0098552">
    <property type="term" value="C:side of membrane"/>
    <property type="evidence" value="ECO:0007669"/>
    <property type="project" value="UniProtKB-KW"/>
</dbReference>
<evidence type="ECO:0000259" key="11">
    <source>
        <dbReference type="Pfam" id="PF13206"/>
    </source>
</evidence>
<comment type="subcellular location">
    <subcellularLocation>
        <location evidence="2">Cell membrane</location>
        <topology evidence="2">Lipid-anchor</topology>
        <topology evidence="2">GPI-anchor</topology>
    </subcellularLocation>
</comment>
<dbReference type="GO" id="GO:0005886">
    <property type="term" value="C:plasma membrane"/>
    <property type="evidence" value="ECO:0007669"/>
    <property type="project" value="UniProtKB-SubCell"/>
</dbReference>
<evidence type="ECO:0000256" key="6">
    <source>
        <dbReference type="ARBA" id="ARBA00023136"/>
    </source>
</evidence>
<evidence type="ECO:0000256" key="7">
    <source>
        <dbReference type="ARBA" id="ARBA00023180"/>
    </source>
</evidence>
<evidence type="ECO:0000256" key="4">
    <source>
        <dbReference type="ARBA" id="ARBA00022622"/>
    </source>
</evidence>
<feature type="signal peptide" evidence="10">
    <location>
        <begin position="1"/>
        <end position="41"/>
    </location>
</feature>
<evidence type="ECO:0000256" key="8">
    <source>
        <dbReference type="ARBA" id="ARBA00023288"/>
    </source>
</evidence>
<keyword evidence="5 10" id="KW-0732">Signal</keyword>
<accession>G0W2V3</accession>
<feature type="chain" id="PRO_5003411253" evidence="10">
    <location>
        <begin position="42"/>
        <end position="458"/>
    </location>
</feature>
<dbReference type="VEuPathDB" id="TriTrypDB:TcIL3000_BAC15B11_005"/>
<sequence>MHQKKSRIFQMSTQRHSSTRTWGKAPTTILLLLVTSQTVRAAPKTGSHAKYFNIFCKIYTVATAPPESVYDNSEVLKITTKIDVINASLSGITFEGTAAEGIKTRQSDGKEQAVSGETEQNRWERALALVGTKDNPTTISSKSIDLTLARRKIAKIEEQVQSLLTNIRTAAGRARLDEIKEHFKAVLGEVGEAKPDLRIETSRASTCGKANLEDGAAGKGSKAGKNIIMDLLCLCAKMDSPGGEEALGTECVGAGASAGDGWETDQKDGSTEWGHIQKGCPQSGTRTIPWLRHTLDQALREFIREVRVGIEAHQGGSAWVPGLLGSFGSGSKSGGCAGKLEANNGICVYYGGPEETNIDWYMRLRNALPLLADAENASIAIRHDITHLKMLQTRAEEIYEETQASSELEAAKTATPIHNQSQKSNPASLLPSSTAAQDASSGVASTSRRFILPWTLLI</sequence>
<evidence type="ECO:0000256" key="10">
    <source>
        <dbReference type="SAM" id="SignalP"/>
    </source>
</evidence>
<feature type="domain" description="Trypanosome variant surface glycoprotein B-type N-terminal" evidence="11">
    <location>
        <begin position="30"/>
        <end position="386"/>
    </location>
</feature>
<protein>
    <submittedName>
        <fullName evidence="12">VSG</fullName>
    </submittedName>
</protein>
<dbReference type="Pfam" id="PF13206">
    <property type="entry name" value="VSG_B"/>
    <property type="match status" value="1"/>
</dbReference>
<gene>
    <name evidence="12" type="ORF">TCIL3000_BAC15B11_005</name>
</gene>
<evidence type="ECO:0000256" key="5">
    <source>
        <dbReference type="ARBA" id="ARBA00022729"/>
    </source>
</evidence>
<keyword evidence="7" id="KW-0325">Glycoprotein</keyword>
<organism evidence="12">
    <name type="scientific">Trypanosoma congolense (strain IL3000)</name>
    <dbReference type="NCBI Taxonomy" id="1068625"/>
    <lineage>
        <taxon>Eukaryota</taxon>
        <taxon>Discoba</taxon>
        <taxon>Euglenozoa</taxon>
        <taxon>Kinetoplastea</taxon>
        <taxon>Metakinetoplastina</taxon>
        <taxon>Trypanosomatida</taxon>
        <taxon>Trypanosomatidae</taxon>
        <taxon>Trypanosoma</taxon>
        <taxon>Nannomonas</taxon>
    </lineage>
</organism>
<reference evidence="12" key="2">
    <citation type="submission" date="2011-08" db="EMBL/GenBank/DDBJ databases">
        <authorList>
            <person name="Aslett M."/>
        </authorList>
    </citation>
    <scope>NUCLEOTIDE SEQUENCE</scope>
    <source>
        <strain evidence="12">IL3000</strain>
    </source>
</reference>
<dbReference type="InterPro" id="IPR025932">
    <property type="entry name" value="Trypano_VSG_B_N_dom"/>
</dbReference>
<keyword evidence="6" id="KW-0472">Membrane</keyword>
<name>G0W2V3_TRYCI</name>
<feature type="region of interest" description="Disordered" evidence="9">
    <location>
        <begin position="402"/>
        <end position="440"/>
    </location>
</feature>
<keyword evidence="8" id="KW-0449">Lipoprotein</keyword>